<proteinExistence type="predicted"/>
<dbReference type="SUPFAM" id="SSF56235">
    <property type="entry name" value="N-terminal nucleophile aminohydrolases (Ntn hydrolases)"/>
    <property type="match status" value="1"/>
</dbReference>
<dbReference type="Pfam" id="PF01019">
    <property type="entry name" value="G_glu_transpept"/>
    <property type="match status" value="1"/>
</dbReference>
<comment type="caution">
    <text evidence="1">The sequence shown here is derived from an EMBL/GenBank/DDBJ whole genome shotgun (WGS) entry which is preliminary data.</text>
</comment>
<name>A0A9D1JUQ0_9FIRM</name>
<dbReference type="Proteomes" id="UP000824001">
    <property type="component" value="Unassembled WGS sequence"/>
</dbReference>
<accession>A0A9D1JUQ0</accession>
<sequence>MPFPFDTLKYRTRSQRRLVFAKNGMVCSSQPLAAQAGLDILRRGGSAVDAAIAAAAVLTVVEPTSNGLGGDAFAQIWMDGRLYGLNSSGPAPALADAEFLRSRFGRMPERGWYGVNVPGIPAAWAEAHRRFGRLPFAELFTSAVSYAEEGYPLAPVVSELWRGDFEIFSKHASDGVFRPWFETFAPEGRAPKAGELVRLPALAKSLRELAATDCESFYRGELARAIDEWSRRTGGWLRYEDLAAFRPEWVEPLSVDYRGYTVWELPPNGHGLVVLMTLGILSGFERLDASPRGVHRAIEALKLAYADGKRYIAERSAMEYPASALLDGAYLASRRALIGRSALEPMPGSPDCGGTVYFCTADAEGNMVSWIQSNYQNFGSGVVVPGTGIALHNRGCNFSLDPASPNCLAPGKRPYHTIIPGFLTKGGRAVGPFGVMGAFMQPQGHVQTLINLLDLGMNPQEALDAPRWQWTGGKRIELEPDFDPTLASALGERGHELSRGESINFGRGQIIWRDESGVLCGATEPRADGGIAAY</sequence>
<dbReference type="AlphaFoldDB" id="A0A9D1JUQ0"/>
<dbReference type="PRINTS" id="PR01210">
    <property type="entry name" value="GGTRANSPTASE"/>
</dbReference>
<reference evidence="1" key="2">
    <citation type="journal article" date="2021" name="PeerJ">
        <title>Extensive microbial diversity within the chicken gut microbiome revealed by metagenomics and culture.</title>
        <authorList>
            <person name="Gilroy R."/>
            <person name="Ravi A."/>
            <person name="Getino M."/>
            <person name="Pursley I."/>
            <person name="Horton D.L."/>
            <person name="Alikhan N.F."/>
            <person name="Baker D."/>
            <person name="Gharbi K."/>
            <person name="Hall N."/>
            <person name="Watson M."/>
            <person name="Adriaenssens E.M."/>
            <person name="Foster-Nyarko E."/>
            <person name="Jarju S."/>
            <person name="Secka A."/>
            <person name="Antonio M."/>
            <person name="Oren A."/>
            <person name="Chaudhuri R.R."/>
            <person name="La Ragione R."/>
            <person name="Hildebrand F."/>
            <person name="Pallen M.J."/>
        </authorList>
    </citation>
    <scope>NUCLEOTIDE SEQUENCE</scope>
    <source>
        <strain evidence="1">ChiHjej10B9-9673</strain>
    </source>
</reference>
<dbReference type="PANTHER" id="PTHR43881:SF1">
    <property type="entry name" value="GAMMA-GLUTAMYLTRANSPEPTIDASE (AFU_ORTHOLOGUE AFUA_4G13580)"/>
    <property type="match status" value="1"/>
</dbReference>
<dbReference type="InterPro" id="IPR052896">
    <property type="entry name" value="GGT-like_enzyme"/>
</dbReference>
<dbReference type="Gene3D" id="1.10.246.130">
    <property type="match status" value="1"/>
</dbReference>
<protein>
    <submittedName>
        <fullName evidence="1">Gamma-glutamyltransferase family protein</fullName>
    </submittedName>
</protein>
<dbReference type="InterPro" id="IPR029055">
    <property type="entry name" value="Ntn_hydrolases_N"/>
</dbReference>
<dbReference type="EMBL" id="DVJK01000012">
    <property type="protein sequence ID" value="HIS65993.1"/>
    <property type="molecule type" value="Genomic_DNA"/>
</dbReference>
<dbReference type="InterPro" id="IPR043138">
    <property type="entry name" value="GGT_lsub"/>
</dbReference>
<dbReference type="InterPro" id="IPR043137">
    <property type="entry name" value="GGT_ssub_C"/>
</dbReference>
<gene>
    <name evidence="1" type="ORF">IAC18_00385</name>
</gene>
<organism evidence="1 2">
    <name type="scientific">Candidatus Scatomorpha merdipullorum</name>
    <dbReference type="NCBI Taxonomy" id="2840927"/>
    <lineage>
        <taxon>Bacteria</taxon>
        <taxon>Bacillati</taxon>
        <taxon>Bacillota</taxon>
        <taxon>Clostridia</taxon>
        <taxon>Eubacteriales</taxon>
        <taxon>Candidatus Scatomorpha</taxon>
    </lineage>
</organism>
<dbReference type="PANTHER" id="PTHR43881">
    <property type="entry name" value="GAMMA-GLUTAMYLTRANSPEPTIDASE (AFU_ORTHOLOGUE AFUA_4G13580)"/>
    <property type="match status" value="1"/>
</dbReference>
<evidence type="ECO:0000313" key="1">
    <source>
        <dbReference type="EMBL" id="HIS65993.1"/>
    </source>
</evidence>
<evidence type="ECO:0000313" key="2">
    <source>
        <dbReference type="Proteomes" id="UP000824001"/>
    </source>
</evidence>
<reference evidence="1" key="1">
    <citation type="submission" date="2020-10" db="EMBL/GenBank/DDBJ databases">
        <authorList>
            <person name="Gilroy R."/>
        </authorList>
    </citation>
    <scope>NUCLEOTIDE SEQUENCE</scope>
    <source>
        <strain evidence="1">ChiHjej10B9-9673</strain>
    </source>
</reference>
<dbReference type="Gene3D" id="3.60.20.40">
    <property type="match status" value="1"/>
</dbReference>